<dbReference type="CDD" id="cd02440">
    <property type="entry name" value="AdoMet_MTases"/>
    <property type="match status" value="1"/>
</dbReference>
<dbReference type="Pfam" id="PF05958">
    <property type="entry name" value="tRNA_U5-meth_tr"/>
    <property type="match status" value="1"/>
</dbReference>
<evidence type="ECO:0000256" key="2">
    <source>
        <dbReference type="ARBA" id="ARBA00022552"/>
    </source>
</evidence>
<dbReference type="PANTHER" id="PTHR11061">
    <property type="entry name" value="RNA M5U METHYLTRANSFERASE"/>
    <property type="match status" value="1"/>
</dbReference>
<dbReference type="GO" id="GO:0003723">
    <property type="term" value="F:RNA binding"/>
    <property type="evidence" value="ECO:0007669"/>
    <property type="project" value="InterPro"/>
</dbReference>
<dbReference type="HAMAP" id="MF_01010">
    <property type="entry name" value="23SrRNA_methyltr_RlmD"/>
    <property type="match status" value="1"/>
</dbReference>
<evidence type="ECO:0000256" key="3">
    <source>
        <dbReference type="ARBA" id="ARBA00022603"/>
    </source>
</evidence>
<accession>A0A3B0XRA6</accession>
<dbReference type="GO" id="GO:0070475">
    <property type="term" value="P:rRNA base methylation"/>
    <property type="evidence" value="ECO:0007669"/>
    <property type="project" value="TreeGrafter"/>
</dbReference>
<gene>
    <name evidence="9" type="ORF">MNBD_GAMMA08-820</name>
</gene>
<dbReference type="PROSITE" id="PS01231">
    <property type="entry name" value="TRMA_2"/>
    <property type="match status" value="1"/>
</dbReference>
<feature type="domain" description="TRAM" evidence="8">
    <location>
        <begin position="1"/>
        <end position="57"/>
    </location>
</feature>
<evidence type="ECO:0000256" key="7">
    <source>
        <dbReference type="ARBA" id="ARBA00023004"/>
    </source>
</evidence>
<dbReference type="EC" id="2.1.1.190" evidence="9"/>
<reference evidence="9" key="1">
    <citation type="submission" date="2018-06" db="EMBL/GenBank/DDBJ databases">
        <authorList>
            <person name="Zhirakovskaya E."/>
        </authorList>
    </citation>
    <scope>NUCLEOTIDE SEQUENCE</scope>
</reference>
<dbReference type="Gene3D" id="2.40.50.1070">
    <property type="match status" value="1"/>
</dbReference>
<dbReference type="PROSITE" id="PS51687">
    <property type="entry name" value="SAM_MT_RNA_M5U"/>
    <property type="match status" value="1"/>
</dbReference>
<dbReference type="Gene3D" id="2.40.50.140">
    <property type="entry name" value="Nucleic acid-binding proteins"/>
    <property type="match status" value="1"/>
</dbReference>
<dbReference type="FunFam" id="3.40.50.150:FF:000009">
    <property type="entry name" value="23S rRNA (Uracil(1939)-C(5))-methyltransferase RlmD"/>
    <property type="match status" value="1"/>
</dbReference>
<evidence type="ECO:0000259" key="8">
    <source>
        <dbReference type="PROSITE" id="PS50926"/>
    </source>
</evidence>
<dbReference type="Gene3D" id="3.40.50.150">
    <property type="entry name" value="Vaccinia Virus protein VP39"/>
    <property type="match status" value="1"/>
</dbReference>
<evidence type="ECO:0000256" key="1">
    <source>
        <dbReference type="ARBA" id="ARBA00022485"/>
    </source>
</evidence>
<keyword evidence="4 9" id="KW-0808">Transferase</keyword>
<dbReference type="InterPro" id="IPR030391">
    <property type="entry name" value="MeTrfase_TrmA_CS"/>
</dbReference>
<keyword evidence="3 9" id="KW-0489">Methyltransferase</keyword>
<dbReference type="SUPFAM" id="SSF50249">
    <property type="entry name" value="Nucleic acid-binding proteins"/>
    <property type="match status" value="1"/>
</dbReference>
<dbReference type="InterPro" id="IPR030390">
    <property type="entry name" value="MeTrfase_TrmA_AS"/>
</dbReference>
<dbReference type="InterPro" id="IPR002792">
    <property type="entry name" value="TRAM_dom"/>
</dbReference>
<evidence type="ECO:0000256" key="6">
    <source>
        <dbReference type="ARBA" id="ARBA00022723"/>
    </source>
</evidence>
<evidence type="ECO:0000256" key="4">
    <source>
        <dbReference type="ARBA" id="ARBA00022679"/>
    </source>
</evidence>
<dbReference type="SUPFAM" id="SSF53335">
    <property type="entry name" value="S-adenosyl-L-methionine-dependent methyltransferases"/>
    <property type="match status" value="1"/>
</dbReference>
<keyword evidence="5" id="KW-0949">S-adenosyl-L-methionine</keyword>
<protein>
    <submittedName>
        <fullName evidence="9">23S rRNA (Uracil(1939)-C(5))-methyltransferase</fullName>
        <ecNumber evidence="9">2.1.1.190</ecNumber>
    </submittedName>
</protein>
<name>A0A3B0XRA6_9ZZZZ</name>
<keyword evidence="7" id="KW-0408">Iron</keyword>
<dbReference type="InterPro" id="IPR012340">
    <property type="entry name" value="NA-bd_OB-fold"/>
</dbReference>
<keyword evidence="1" id="KW-0004">4Fe-4S</keyword>
<dbReference type="InterPro" id="IPR001566">
    <property type="entry name" value="23S_rRNA_MeTrfase_RlmD"/>
</dbReference>
<keyword evidence="6" id="KW-0479">Metal-binding</keyword>
<dbReference type="NCBIfam" id="TIGR00479">
    <property type="entry name" value="rumA"/>
    <property type="match status" value="1"/>
</dbReference>
<keyword evidence="1" id="KW-0411">Iron-sulfur</keyword>
<dbReference type="PANTHER" id="PTHR11061:SF49">
    <property type="entry name" value="23S RRNA (URACIL(1939)-C(5))-METHYLTRANSFERASE RLMD"/>
    <property type="match status" value="1"/>
</dbReference>
<evidence type="ECO:0000256" key="5">
    <source>
        <dbReference type="ARBA" id="ARBA00022691"/>
    </source>
</evidence>
<sequence length="439" mass="49102">MPEELVEVKIESLSPEGRGVAHVEGKVVFVDFALADEVLEFKYTRMSKKFDEARAVNILSASPDRVEPICAHFTVCGGCNMQHQNHEAQIISKQNALMHQFEFLGQVKPNNILPPLRGPLKHYRQKARLGVRYVYKKEKVLVGFREKGNSFLADIIECPVLHESVGLRINDLSNLLMGMQAKARIPQIEVAVDDATTALVFRHLDELCESDKTALIEFAQKNNLQIMLQSGGPDTITALWPENPPALHYMLKEQQVKIEFQVNDFTQVNNEINQLMVSSAIEMLVLKKEDKVLDLFCGLGNFTLAMAKQCAQVTGVEGAMSMVVKARENAKLNNIENAEFYAADLSKDISQEPWLSKAGKSQSYDKILLDPPRSGAMEMLKHIGKLNASRIVYVSCNPATLARDSQVLVHEYGYTLEEAGVMDMFPHTAHVESIALFTK</sequence>
<proteinExistence type="inferred from homology"/>
<dbReference type="PROSITE" id="PS50926">
    <property type="entry name" value="TRAM"/>
    <property type="match status" value="1"/>
</dbReference>
<dbReference type="FunFam" id="2.40.50.140:FF:000097">
    <property type="entry name" value="23S rRNA (uracil(1939)-C(5))-methyltransferase RlmD"/>
    <property type="match status" value="1"/>
</dbReference>
<dbReference type="InterPro" id="IPR010280">
    <property type="entry name" value="U5_MeTrfase_fam"/>
</dbReference>
<organism evidence="9">
    <name type="scientific">hydrothermal vent metagenome</name>
    <dbReference type="NCBI Taxonomy" id="652676"/>
    <lineage>
        <taxon>unclassified sequences</taxon>
        <taxon>metagenomes</taxon>
        <taxon>ecological metagenomes</taxon>
    </lineage>
</organism>
<dbReference type="Pfam" id="PF01938">
    <property type="entry name" value="TRAM"/>
    <property type="match status" value="1"/>
</dbReference>
<dbReference type="EMBL" id="UOFH01000286">
    <property type="protein sequence ID" value="VAW64429.1"/>
    <property type="molecule type" value="Genomic_DNA"/>
</dbReference>
<dbReference type="AlphaFoldDB" id="A0A3B0XRA6"/>
<dbReference type="GO" id="GO:0046872">
    <property type="term" value="F:metal ion binding"/>
    <property type="evidence" value="ECO:0007669"/>
    <property type="project" value="UniProtKB-KW"/>
</dbReference>
<dbReference type="InterPro" id="IPR029063">
    <property type="entry name" value="SAM-dependent_MTases_sf"/>
</dbReference>
<evidence type="ECO:0000313" key="9">
    <source>
        <dbReference type="EMBL" id="VAW64429.1"/>
    </source>
</evidence>
<dbReference type="GO" id="GO:0051539">
    <property type="term" value="F:4 iron, 4 sulfur cluster binding"/>
    <property type="evidence" value="ECO:0007669"/>
    <property type="project" value="UniProtKB-KW"/>
</dbReference>
<keyword evidence="2" id="KW-0698">rRNA processing</keyword>
<dbReference type="PROSITE" id="PS01230">
    <property type="entry name" value="TRMA_1"/>
    <property type="match status" value="1"/>
</dbReference>
<dbReference type="GO" id="GO:0070041">
    <property type="term" value="F:rRNA (uridine-C5-)-methyltransferase activity"/>
    <property type="evidence" value="ECO:0007669"/>
    <property type="project" value="TreeGrafter"/>
</dbReference>
<dbReference type="NCBIfam" id="NF009639">
    <property type="entry name" value="PRK13168.1"/>
    <property type="match status" value="1"/>
</dbReference>